<evidence type="ECO:0000256" key="1">
    <source>
        <dbReference type="SAM" id="SignalP"/>
    </source>
</evidence>
<reference evidence="2 3" key="1">
    <citation type="submission" date="2006-01" db="EMBL/GenBank/DDBJ databases">
        <authorList>
            <person name="Hagstrom A."/>
            <person name="Ferriera S."/>
            <person name="Johnson J."/>
            <person name="Kravitz S."/>
            <person name="Halpern A."/>
            <person name="Remington K."/>
            <person name="Beeson K."/>
            <person name="Tran B."/>
            <person name="Rogers Y.-H."/>
            <person name="Friedman R."/>
            <person name="Venter J.C."/>
        </authorList>
    </citation>
    <scope>NUCLEOTIDE SEQUENCE [LARGE SCALE GENOMIC DNA]</scope>
    <source>
        <strain evidence="2 3">SKA53</strain>
    </source>
</reference>
<evidence type="ECO:0000313" key="3">
    <source>
        <dbReference type="Proteomes" id="UP000004507"/>
    </source>
</evidence>
<name>A3V5N4_9RHOB</name>
<dbReference type="Pfam" id="PF06776">
    <property type="entry name" value="IalB"/>
    <property type="match status" value="1"/>
</dbReference>
<dbReference type="HOGENOM" id="CLU_096085_1_0_5"/>
<evidence type="ECO:0000313" key="2">
    <source>
        <dbReference type="EMBL" id="EAQ06208.1"/>
    </source>
</evidence>
<proteinExistence type="predicted"/>
<feature type="signal peptide" evidence="1">
    <location>
        <begin position="1"/>
        <end position="22"/>
    </location>
</feature>
<dbReference type="InterPro" id="IPR010642">
    <property type="entry name" value="Invasion_prot_B"/>
</dbReference>
<evidence type="ECO:0008006" key="4">
    <source>
        <dbReference type="Google" id="ProtNLM"/>
    </source>
</evidence>
<dbReference type="STRING" id="314232.SKA53_03953"/>
<dbReference type="Gene3D" id="2.60.40.1880">
    <property type="entry name" value="Invasion associated locus B (IalB) protein"/>
    <property type="match status" value="1"/>
</dbReference>
<dbReference type="eggNOG" id="COG5342">
    <property type="taxonomic scope" value="Bacteria"/>
</dbReference>
<dbReference type="EMBL" id="AAMS01000005">
    <property type="protein sequence ID" value="EAQ06208.1"/>
    <property type="molecule type" value="Genomic_DNA"/>
</dbReference>
<dbReference type="OrthoDB" id="9797912at2"/>
<dbReference type="AlphaFoldDB" id="A3V5N4"/>
<dbReference type="Proteomes" id="UP000004507">
    <property type="component" value="Unassembled WGS sequence"/>
</dbReference>
<keyword evidence="3" id="KW-1185">Reference proteome</keyword>
<feature type="chain" id="PRO_5002661908" description="Invasion associated family protein" evidence="1">
    <location>
        <begin position="23"/>
        <end position="194"/>
    </location>
</feature>
<protein>
    <recommendedName>
        <fullName evidence="4">Invasion associated family protein</fullName>
    </recommendedName>
</protein>
<organism evidence="2 3">
    <name type="scientific">Yoonia vestfoldensis SKA53</name>
    <dbReference type="NCBI Taxonomy" id="314232"/>
    <lineage>
        <taxon>Bacteria</taxon>
        <taxon>Pseudomonadati</taxon>
        <taxon>Pseudomonadota</taxon>
        <taxon>Alphaproteobacteria</taxon>
        <taxon>Rhodobacterales</taxon>
        <taxon>Paracoccaceae</taxon>
        <taxon>Yoonia</taxon>
    </lineage>
</organism>
<dbReference type="InterPro" id="IPR038696">
    <property type="entry name" value="IalB_sf"/>
</dbReference>
<sequence>MRRTTTALTLVALLAIGTQATAQDDTTAPAAADALDLGEPVGPQVGEVYVADTQGDWQVRCIRAPEGQDDRCNLYQLLTNAEGAPVAEFNLFRLPEGGQAVAGANVVAPLETLLTQQLTLSVDAGEPRRYPFSFCNDAGCVARIGLTQTDIDAFKTGSTATLRLVPAATPDEEFLLSMSLAGFTAGFDTLAVIP</sequence>
<gene>
    <name evidence="2" type="ORF">SKA53_03953</name>
</gene>
<accession>A3V5N4</accession>
<comment type="caution">
    <text evidence="2">The sequence shown here is derived from an EMBL/GenBank/DDBJ whole genome shotgun (WGS) entry which is preliminary data.</text>
</comment>
<keyword evidence="1" id="KW-0732">Signal</keyword>
<dbReference type="RefSeq" id="WP_007204746.1">
    <property type="nucleotide sequence ID" value="NZ_CH672414.1"/>
</dbReference>